<dbReference type="EMBL" id="CP139965">
    <property type="protein sequence ID" value="WQD77444.1"/>
    <property type="molecule type" value="Genomic_DNA"/>
</dbReference>
<dbReference type="RefSeq" id="WP_157977889.1">
    <property type="nucleotide sequence ID" value="NZ_CP139965.1"/>
</dbReference>
<keyword evidence="2" id="KW-1185">Reference proteome</keyword>
<evidence type="ECO:0000313" key="1">
    <source>
        <dbReference type="EMBL" id="WQD77444.1"/>
    </source>
</evidence>
<reference evidence="1 2" key="1">
    <citation type="submission" date="2023-12" db="EMBL/GenBank/DDBJ databases">
        <title>Genome sequencing and assembly of bacterial species from a model synthetic community.</title>
        <authorList>
            <person name="Hogle S.L."/>
        </authorList>
    </citation>
    <scope>NUCLEOTIDE SEQUENCE [LARGE SCALE GENOMIC DNA]</scope>
    <source>
        <strain evidence="1 2">HAMBI 2494</strain>
    </source>
</reference>
<gene>
    <name evidence="1" type="ORF">U0042_25905</name>
</gene>
<accession>A0ABZ0WJA9</accession>
<sequence length="132" mass="14203">MRSEAISSCFVSIAAIIVRSESASARNRTICADFQSAVPPYGACSMLVFMSRWSHVCAFLLMDVVRGVVCRNGFRVRVGTCGEGGGKALARASPKALPDLSVRFFVAEGVTFRDDGFVFADTQKSGAGRWPK</sequence>
<proteinExistence type="predicted"/>
<name>A0ABZ0WJA9_9BURK</name>
<organism evidence="1 2">
    <name type="scientific">Paraburkholderia kururiensis</name>
    <dbReference type="NCBI Taxonomy" id="984307"/>
    <lineage>
        <taxon>Bacteria</taxon>
        <taxon>Pseudomonadati</taxon>
        <taxon>Pseudomonadota</taxon>
        <taxon>Betaproteobacteria</taxon>
        <taxon>Burkholderiales</taxon>
        <taxon>Burkholderiaceae</taxon>
        <taxon>Paraburkholderia</taxon>
    </lineage>
</organism>
<evidence type="ECO:0000313" key="2">
    <source>
        <dbReference type="Proteomes" id="UP001325479"/>
    </source>
</evidence>
<dbReference type="Proteomes" id="UP001325479">
    <property type="component" value="Chromosome"/>
</dbReference>
<protein>
    <recommendedName>
        <fullName evidence="3">Secreted protein</fullName>
    </recommendedName>
</protein>
<evidence type="ECO:0008006" key="3">
    <source>
        <dbReference type="Google" id="ProtNLM"/>
    </source>
</evidence>